<evidence type="ECO:0000313" key="9">
    <source>
        <dbReference type="Proteomes" id="UP000184096"/>
    </source>
</evidence>
<evidence type="ECO:0000256" key="4">
    <source>
        <dbReference type="ARBA" id="ARBA00022723"/>
    </source>
</evidence>
<keyword evidence="9" id="KW-1185">Reference proteome</keyword>
<dbReference type="GO" id="GO:0016810">
    <property type="term" value="F:hydrolase activity, acting on carbon-nitrogen (but not peptide) bonds"/>
    <property type="evidence" value="ECO:0007669"/>
    <property type="project" value="InterPro"/>
</dbReference>
<gene>
    <name evidence="8" type="ORF">SAMN05444170_6250</name>
</gene>
<evidence type="ECO:0000256" key="1">
    <source>
        <dbReference type="ARBA" id="ARBA00003236"/>
    </source>
</evidence>
<dbReference type="Proteomes" id="UP000184096">
    <property type="component" value="Chromosome I"/>
</dbReference>
<evidence type="ECO:0000259" key="7">
    <source>
        <dbReference type="PROSITE" id="PS51677"/>
    </source>
</evidence>
<dbReference type="RefSeq" id="WP_083587843.1">
    <property type="nucleotide sequence ID" value="NZ_LT670849.1"/>
</dbReference>
<dbReference type="InterPro" id="IPR050248">
    <property type="entry name" value="Polysacc_deacetylase_ArnD"/>
</dbReference>
<dbReference type="InterPro" id="IPR002509">
    <property type="entry name" value="NODB_dom"/>
</dbReference>
<dbReference type="PANTHER" id="PTHR10587:SF133">
    <property type="entry name" value="CHITIN DEACETYLASE 1-RELATED"/>
    <property type="match status" value="1"/>
</dbReference>
<dbReference type="PROSITE" id="PS51677">
    <property type="entry name" value="NODB"/>
    <property type="match status" value="1"/>
</dbReference>
<dbReference type="Pfam" id="PF01522">
    <property type="entry name" value="Polysacc_deac_1"/>
    <property type="match status" value="1"/>
</dbReference>
<keyword evidence="5" id="KW-0378">Hydrolase</keyword>
<evidence type="ECO:0000256" key="2">
    <source>
        <dbReference type="ARBA" id="ARBA00010973"/>
    </source>
</evidence>
<evidence type="ECO:0000256" key="6">
    <source>
        <dbReference type="ARBA" id="ARBA00032976"/>
    </source>
</evidence>
<name>A0A1M7UQT1_9BRAD</name>
<proteinExistence type="inferred from homology"/>
<evidence type="ECO:0000313" key="8">
    <source>
        <dbReference type="EMBL" id="SHN85309.1"/>
    </source>
</evidence>
<evidence type="ECO:0000256" key="5">
    <source>
        <dbReference type="ARBA" id="ARBA00022801"/>
    </source>
</evidence>
<comment type="similarity">
    <text evidence="2">Belongs to the polysaccharide deacetylase family.</text>
</comment>
<sequence>MQRCNSSWLDRCRQANISPSAVLVGLALIWPALTGAAHAASAPDGPCPRAGSLGTSRILGLDAATTPRVGLKSFSETLPLADHEVVLTFDDGPWPATTSRVLAALARECVHATFFLIGRNASAHPELARRIASEGHTIGTHTWSHPSLKRIKPAAAIAEIDHGISAVESALRGTATPIAPFFRFPGFESTPATLDLLQSRGIVVFGADLWASDWNRMTPKQELQLISERLAAAGKGIILFHDTKAQTAAMLPAFLRYLRDNGYHIVHVKPARAAAAGGH</sequence>
<feature type="domain" description="NodB homology" evidence="7">
    <location>
        <begin position="83"/>
        <end position="266"/>
    </location>
</feature>
<dbReference type="GO" id="GO:0016020">
    <property type="term" value="C:membrane"/>
    <property type="evidence" value="ECO:0007669"/>
    <property type="project" value="TreeGrafter"/>
</dbReference>
<dbReference type="OrthoDB" id="276604at2"/>
<dbReference type="SUPFAM" id="SSF88713">
    <property type="entry name" value="Glycoside hydrolase/deacetylase"/>
    <property type="match status" value="1"/>
</dbReference>
<dbReference type="AlphaFoldDB" id="A0A1M7UQT1"/>
<dbReference type="GO" id="GO:0005975">
    <property type="term" value="P:carbohydrate metabolic process"/>
    <property type="evidence" value="ECO:0007669"/>
    <property type="project" value="InterPro"/>
</dbReference>
<dbReference type="Gene3D" id="3.20.20.370">
    <property type="entry name" value="Glycoside hydrolase/deacetylase"/>
    <property type="match status" value="1"/>
</dbReference>
<dbReference type="PANTHER" id="PTHR10587">
    <property type="entry name" value="GLYCOSYL TRANSFERASE-RELATED"/>
    <property type="match status" value="1"/>
</dbReference>
<comment type="function">
    <text evidence="1">Is involved in generating a small heat-stable compound (Nod), an acylated oligomer of N-acetylglucosamine, that stimulates mitosis in various plant protoplasts.</text>
</comment>
<dbReference type="CDD" id="cd10917">
    <property type="entry name" value="CE4_NodB_like_6s_7s"/>
    <property type="match status" value="1"/>
</dbReference>
<organism evidence="8 9">
    <name type="scientific">Bradyrhizobium erythrophlei</name>
    <dbReference type="NCBI Taxonomy" id="1437360"/>
    <lineage>
        <taxon>Bacteria</taxon>
        <taxon>Pseudomonadati</taxon>
        <taxon>Pseudomonadota</taxon>
        <taxon>Alphaproteobacteria</taxon>
        <taxon>Hyphomicrobiales</taxon>
        <taxon>Nitrobacteraceae</taxon>
        <taxon>Bradyrhizobium</taxon>
    </lineage>
</organism>
<accession>A0A1M7UQT1</accession>
<dbReference type="InterPro" id="IPR011330">
    <property type="entry name" value="Glyco_hydro/deAcase_b/a-brl"/>
</dbReference>
<evidence type="ECO:0000256" key="3">
    <source>
        <dbReference type="ARBA" id="ARBA00020071"/>
    </source>
</evidence>
<reference evidence="9" key="1">
    <citation type="submission" date="2016-11" db="EMBL/GenBank/DDBJ databases">
        <authorList>
            <person name="Varghese N."/>
            <person name="Submissions S."/>
        </authorList>
    </citation>
    <scope>NUCLEOTIDE SEQUENCE [LARGE SCALE GENOMIC DNA]</scope>
    <source>
        <strain evidence="9">GAS401</strain>
    </source>
</reference>
<dbReference type="EMBL" id="LT670849">
    <property type="protein sequence ID" value="SHN85309.1"/>
    <property type="molecule type" value="Genomic_DNA"/>
</dbReference>
<protein>
    <recommendedName>
        <fullName evidence="3">Chitooligosaccharide deacetylase</fullName>
    </recommendedName>
    <alternativeName>
        <fullName evidence="6">Nodulation protein B</fullName>
    </alternativeName>
</protein>
<dbReference type="GO" id="GO:0046872">
    <property type="term" value="F:metal ion binding"/>
    <property type="evidence" value="ECO:0007669"/>
    <property type="project" value="UniProtKB-KW"/>
</dbReference>
<keyword evidence="4" id="KW-0479">Metal-binding</keyword>